<evidence type="ECO:0000313" key="2">
    <source>
        <dbReference type="EMBL" id="GAB36856.1"/>
    </source>
</evidence>
<keyword evidence="3" id="KW-1185">Reference proteome</keyword>
<keyword evidence="1" id="KW-1133">Transmembrane helix</keyword>
<feature type="transmembrane region" description="Helical" evidence="1">
    <location>
        <begin position="6"/>
        <end position="35"/>
    </location>
</feature>
<accession>H5TTP8</accession>
<evidence type="ECO:0000313" key="3">
    <source>
        <dbReference type="Proteomes" id="UP000005038"/>
    </source>
</evidence>
<name>H5TTP8_GORO1</name>
<gene>
    <name evidence="2" type="ORF">GOOTI_241_00110</name>
</gene>
<proteinExistence type="predicted"/>
<comment type="caution">
    <text evidence="2">The sequence shown here is derived from an EMBL/GenBank/DDBJ whole genome shotgun (WGS) entry which is preliminary data.</text>
</comment>
<keyword evidence="1" id="KW-0472">Membrane</keyword>
<dbReference type="AlphaFoldDB" id="H5TTP8"/>
<protein>
    <submittedName>
        <fullName evidence="2">Uncharacterized protein</fullName>
    </submittedName>
</protein>
<evidence type="ECO:0000256" key="1">
    <source>
        <dbReference type="SAM" id="Phobius"/>
    </source>
</evidence>
<dbReference type="Proteomes" id="UP000005038">
    <property type="component" value="Unassembled WGS sequence"/>
</dbReference>
<sequence>MNDAVVATVGAVCGTVFLVVFFVLGPVLCDFYIVLALSLTTPSRTRAFGIGLCSAVVGLAVYLAVWA</sequence>
<feature type="transmembrane region" description="Helical" evidence="1">
    <location>
        <begin position="47"/>
        <end position="66"/>
    </location>
</feature>
<reference evidence="2" key="1">
    <citation type="submission" date="2012-02" db="EMBL/GenBank/DDBJ databases">
        <title>Whole genome shotgun sequence of Gordonia otitidis NBRC 100426.</title>
        <authorList>
            <person name="Yoshida I."/>
            <person name="Hosoyama A."/>
            <person name="Tsuchikane K."/>
            <person name="Katsumata H."/>
            <person name="Yamazaki S."/>
            <person name="Fujita N."/>
        </authorList>
    </citation>
    <scope>NUCLEOTIDE SEQUENCE [LARGE SCALE GENOMIC DNA]</scope>
    <source>
        <strain evidence="2">NBRC 100426</strain>
    </source>
</reference>
<dbReference type="EMBL" id="BAFB01000241">
    <property type="protein sequence ID" value="GAB36856.1"/>
    <property type="molecule type" value="Genomic_DNA"/>
</dbReference>
<keyword evidence="1" id="KW-0812">Transmembrane</keyword>
<organism evidence="2 3">
    <name type="scientific">Gordonia otitidis (strain DSM 44809 / CCUG 52243 / JCM 12355 / NBRC 100426 / IFM 10032)</name>
    <dbReference type="NCBI Taxonomy" id="1108044"/>
    <lineage>
        <taxon>Bacteria</taxon>
        <taxon>Bacillati</taxon>
        <taxon>Actinomycetota</taxon>
        <taxon>Actinomycetes</taxon>
        <taxon>Mycobacteriales</taxon>
        <taxon>Gordoniaceae</taxon>
        <taxon>Gordonia</taxon>
    </lineage>
</organism>